<feature type="transmembrane region" description="Helical" evidence="2">
    <location>
        <begin position="30"/>
        <end position="48"/>
    </location>
</feature>
<keyword evidence="4" id="KW-1185">Reference proteome</keyword>
<feature type="transmembrane region" description="Helical" evidence="2">
    <location>
        <begin position="60"/>
        <end position="78"/>
    </location>
</feature>
<dbReference type="Proteomes" id="UP000821837">
    <property type="component" value="Unassembled WGS sequence"/>
</dbReference>
<dbReference type="EMBL" id="JABSTV010001248">
    <property type="protein sequence ID" value="KAH7969144.1"/>
    <property type="molecule type" value="Genomic_DNA"/>
</dbReference>
<evidence type="ECO:0000313" key="4">
    <source>
        <dbReference type="Proteomes" id="UP000821837"/>
    </source>
</evidence>
<name>A0A9D4Q6H2_RHISA</name>
<feature type="compositionally biased region" description="Basic and acidic residues" evidence="1">
    <location>
        <begin position="99"/>
        <end position="113"/>
    </location>
</feature>
<dbReference type="OMA" id="NFRMDDA"/>
<dbReference type="OrthoDB" id="6509541at2759"/>
<evidence type="ECO:0000256" key="1">
    <source>
        <dbReference type="SAM" id="MobiDB-lite"/>
    </source>
</evidence>
<feature type="region of interest" description="Disordered" evidence="1">
    <location>
        <begin position="1"/>
        <end position="20"/>
    </location>
</feature>
<keyword evidence="2" id="KW-0812">Transmembrane</keyword>
<evidence type="ECO:0000313" key="3">
    <source>
        <dbReference type="EMBL" id="KAH7969144.1"/>
    </source>
</evidence>
<dbReference type="VEuPathDB" id="VectorBase:RSAN_038295"/>
<reference evidence="3" key="1">
    <citation type="journal article" date="2020" name="Cell">
        <title>Large-Scale Comparative Analyses of Tick Genomes Elucidate Their Genetic Diversity and Vector Capacities.</title>
        <authorList>
            <consortium name="Tick Genome and Microbiome Consortium (TIGMIC)"/>
            <person name="Jia N."/>
            <person name="Wang J."/>
            <person name="Shi W."/>
            <person name="Du L."/>
            <person name="Sun Y."/>
            <person name="Zhan W."/>
            <person name="Jiang J.F."/>
            <person name="Wang Q."/>
            <person name="Zhang B."/>
            <person name="Ji P."/>
            <person name="Bell-Sakyi L."/>
            <person name="Cui X.M."/>
            <person name="Yuan T.T."/>
            <person name="Jiang B.G."/>
            <person name="Yang W.F."/>
            <person name="Lam T.T."/>
            <person name="Chang Q.C."/>
            <person name="Ding S.J."/>
            <person name="Wang X.J."/>
            <person name="Zhu J.G."/>
            <person name="Ruan X.D."/>
            <person name="Zhao L."/>
            <person name="Wei J.T."/>
            <person name="Ye R.Z."/>
            <person name="Que T.C."/>
            <person name="Du C.H."/>
            <person name="Zhou Y.H."/>
            <person name="Cheng J.X."/>
            <person name="Dai P.F."/>
            <person name="Guo W.B."/>
            <person name="Han X.H."/>
            <person name="Huang E.J."/>
            <person name="Li L.F."/>
            <person name="Wei W."/>
            <person name="Gao Y.C."/>
            <person name="Liu J.Z."/>
            <person name="Shao H.Z."/>
            <person name="Wang X."/>
            <person name="Wang C.C."/>
            <person name="Yang T.C."/>
            <person name="Huo Q.B."/>
            <person name="Li W."/>
            <person name="Chen H.Y."/>
            <person name="Chen S.E."/>
            <person name="Zhou L.G."/>
            <person name="Ni X.B."/>
            <person name="Tian J.H."/>
            <person name="Sheng Y."/>
            <person name="Liu T."/>
            <person name="Pan Y.S."/>
            <person name="Xia L.Y."/>
            <person name="Li J."/>
            <person name="Zhao F."/>
            <person name="Cao W.C."/>
        </authorList>
    </citation>
    <scope>NUCLEOTIDE SEQUENCE</scope>
    <source>
        <strain evidence="3">Rsan-2018</strain>
    </source>
</reference>
<comment type="caution">
    <text evidence="3">The sequence shown here is derived from an EMBL/GenBank/DDBJ whole genome shotgun (WGS) entry which is preliminary data.</text>
</comment>
<gene>
    <name evidence="3" type="ORF">HPB52_015041</name>
</gene>
<reference evidence="3" key="2">
    <citation type="submission" date="2021-09" db="EMBL/GenBank/DDBJ databases">
        <authorList>
            <person name="Jia N."/>
            <person name="Wang J."/>
            <person name="Shi W."/>
            <person name="Du L."/>
            <person name="Sun Y."/>
            <person name="Zhan W."/>
            <person name="Jiang J."/>
            <person name="Wang Q."/>
            <person name="Zhang B."/>
            <person name="Ji P."/>
            <person name="Sakyi L.B."/>
            <person name="Cui X."/>
            <person name="Yuan T."/>
            <person name="Jiang B."/>
            <person name="Yang W."/>
            <person name="Lam T.T.-Y."/>
            <person name="Chang Q."/>
            <person name="Ding S."/>
            <person name="Wang X."/>
            <person name="Zhu J."/>
            <person name="Ruan X."/>
            <person name="Zhao L."/>
            <person name="Wei J."/>
            <person name="Que T."/>
            <person name="Du C."/>
            <person name="Cheng J."/>
            <person name="Dai P."/>
            <person name="Han X."/>
            <person name="Huang E."/>
            <person name="Gao Y."/>
            <person name="Liu J."/>
            <person name="Shao H."/>
            <person name="Ye R."/>
            <person name="Li L."/>
            <person name="Wei W."/>
            <person name="Wang X."/>
            <person name="Wang C."/>
            <person name="Huo Q."/>
            <person name="Li W."/>
            <person name="Guo W."/>
            <person name="Chen H."/>
            <person name="Chen S."/>
            <person name="Zhou L."/>
            <person name="Zhou L."/>
            <person name="Ni X."/>
            <person name="Tian J."/>
            <person name="Zhou Y."/>
            <person name="Sheng Y."/>
            <person name="Liu T."/>
            <person name="Pan Y."/>
            <person name="Xia L."/>
            <person name="Li J."/>
            <person name="Zhao F."/>
            <person name="Cao W."/>
        </authorList>
    </citation>
    <scope>NUCLEOTIDE SEQUENCE</scope>
    <source>
        <strain evidence="3">Rsan-2018</strain>
        <tissue evidence="3">Larvae</tissue>
    </source>
</reference>
<sequence length="132" mass="14109">MDGGAWRGSRRQWSDGGGSKAGSQWSSFDVGLPALAAGFVTGALHVWLLQPPYVARRSAAAAAGACLGALLVGCFVNVQRDARVAKEASSQPEPARSWNDGERRPAYSDELPRGPRTPRKAVILKNFRMDDA</sequence>
<keyword evidence="2" id="KW-1133">Transmembrane helix</keyword>
<evidence type="ECO:0000256" key="2">
    <source>
        <dbReference type="SAM" id="Phobius"/>
    </source>
</evidence>
<feature type="region of interest" description="Disordered" evidence="1">
    <location>
        <begin position="85"/>
        <end position="119"/>
    </location>
</feature>
<accession>A0A9D4Q6H2</accession>
<keyword evidence="2" id="KW-0472">Membrane</keyword>
<protein>
    <submittedName>
        <fullName evidence="3">Uncharacterized protein</fullName>
    </submittedName>
</protein>
<organism evidence="3 4">
    <name type="scientific">Rhipicephalus sanguineus</name>
    <name type="common">Brown dog tick</name>
    <name type="synonym">Ixodes sanguineus</name>
    <dbReference type="NCBI Taxonomy" id="34632"/>
    <lineage>
        <taxon>Eukaryota</taxon>
        <taxon>Metazoa</taxon>
        <taxon>Ecdysozoa</taxon>
        <taxon>Arthropoda</taxon>
        <taxon>Chelicerata</taxon>
        <taxon>Arachnida</taxon>
        <taxon>Acari</taxon>
        <taxon>Parasitiformes</taxon>
        <taxon>Ixodida</taxon>
        <taxon>Ixodoidea</taxon>
        <taxon>Ixodidae</taxon>
        <taxon>Rhipicephalinae</taxon>
        <taxon>Rhipicephalus</taxon>
        <taxon>Rhipicephalus</taxon>
    </lineage>
</organism>
<proteinExistence type="predicted"/>
<dbReference type="AlphaFoldDB" id="A0A9D4Q6H2"/>